<dbReference type="Proteomes" id="UP000073604">
    <property type="component" value="Chromosome"/>
</dbReference>
<dbReference type="RefSeq" id="WP_062390826.1">
    <property type="nucleotide sequence ID" value="NZ_CP014750.1"/>
</dbReference>
<accession>A0A142CXK3</accession>
<dbReference type="OrthoDB" id="85243at2157"/>
<dbReference type="EMBL" id="CP014750">
    <property type="protein sequence ID" value="AMQ19505.1"/>
    <property type="molecule type" value="Genomic_DNA"/>
</dbReference>
<dbReference type="KEGG" id="tpep:A0127_03560"/>
<reference evidence="2" key="1">
    <citation type="submission" date="2016-03" db="EMBL/GenBank/DDBJ databases">
        <authorList>
            <person name="Oger P.M."/>
        </authorList>
    </citation>
    <scope>NUCLEOTIDE SEQUENCE [LARGE SCALE GENOMIC DNA]</scope>
    <source>
        <strain evidence="2">OG-1</strain>
    </source>
</reference>
<gene>
    <name evidence="1" type="ORF">A0127_03560</name>
</gene>
<sequence length="111" mass="12945">MEDEPPNSRFFGLLGKKKEEAVLEQTLSREAYENYRRLLMRARPEVTGSKLVVHLPDADIELDEGRLRVKAKSKKNAEKVLRNLHHYESPPSLWPAYGLSYSIKRKRRVVL</sequence>
<dbReference type="STRING" id="53952.A0127_03560"/>
<name>A0A142CXK3_9EURY</name>
<protein>
    <submittedName>
        <fullName evidence="1">Uncharacterized protein</fullName>
    </submittedName>
</protein>
<organism evidence="1 2">
    <name type="scientific">Thermococcus peptonophilus</name>
    <dbReference type="NCBI Taxonomy" id="53952"/>
    <lineage>
        <taxon>Archaea</taxon>
        <taxon>Methanobacteriati</taxon>
        <taxon>Methanobacteriota</taxon>
        <taxon>Thermococci</taxon>
        <taxon>Thermococcales</taxon>
        <taxon>Thermococcaceae</taxon>
        <taxon>Thermococcus</taxon>
    </lineage>
</organism>
<proteinExistence type="predicted"/>
<keyword evidence="2" id="KW-1185">Reference proteome</keyword>
<evidence type="ECO:0000313" key="2">
    <source>
        <dbReference type="Proteomes" id="UP000073604"/>
    </source>
</evidence>
<dbReference type="GeneID" id="27139592"/>
<dbReference type="AlphaFoldDB" id="A0A142CXK3"/>
<evidence type="ECO:0000313" key="1">
    <source>
        <dbReference type="EMBL" id="AMQ19505.1"/>
    </source>
</evidence>